<dbReference type="AlphaFoldDB" id="Q4R0I5"/>
<dbReference type="EMBL" id="AJ831832">
    <property type="protein sequence ID" value="CAH41995.1"/>
    <property type="molecule type" value="Genomic_DNA"/>
</dbReference>
<reference evidence="1" key="1">
    <citation type="journal article" date="2004" name="Physiol. Mol. Plant Pathol.">
        <title>Creation and genetic restoration of Erwinia amylovora strains with low levan synthesis.</title>
        <authorList>
            <person name="Du Z."/>
            <person name="Jakovljevic V."/>
            <person name="Salm H."/>
            <person name="Geider K."/>
        </authorList>
    </citation>
    <scope>NUCLEOTIDE SEQUENCE</scope>
    <source>
        <strain evidence="1">CFPB1430</strain>
    </source>
</reference>
<name>Q4R0I5_ERWAM</name>
<evidence type="ECO:0000313" key="1">
    <source>
        <dbReference type="EMBL" id="CAH41995.1"/>
    </source>
</evidence>
<organism evidence="1">
    <name type="scientific">Erwinia amylovora</name>
    <name type="common">Fire blight bacteria</name>
    <dbReference type="NCBI Taxonomy" id="552"/>
    <lineage>
        <taxon>Bacteria</taxon>
        <taxon>Pseudomonadati</taxon>
        <taxon>Pseudomonadota</taxon>
        <taxon>Gammaproteobacteria</taxon>
        <taxon>Enterobacterales</taxon>
        <taxon>Erwiniaceae</taxon>
        <taxon>Erwinia</taxon>
    </lineage>
</organism>
<reference evidence="1" key="2">
    <citation type="submission" date="2004-09" db="EMBL/GenBank/DDBJ databases">
        <authorList>
            <person name="Geider K.K."/>
        </authorList>
    </citation>
    <scope>NUCLEOTIDE SEQUENCE</scope>
    <source>
        <strain evidence="1">CFPB1430</strain>
    </source>
</reference>
<protein>
    <submittedName>
        <fullName evidence="1">Uncharacterized protein</fullName>
    </submittedName>
</protein>
<accession>Q4R0I5</accession>
<proteinExistence type="predicted"/>
<sequence>MTPEKKDLLETLLILPIVMPYHSPWITFPFNEITDKGIVAVNLDILKINPAGNVLVYQHIIPRLVAACSAIVLRLSEERVG</sequence>